<dbReference type="PANTHER" id="PTHR36529">
    <property type="entry name" value="SLL1095 PROTEIN"/>
    <property type="match status" value="1"/>
</dbReference>
<dbReference type="Proteomes" id="UP000285517">
    <property type="component" value="Chromosome"/>
</dbReference>
<keyword evidence="2" id="KW-1185">Reference proteome</keyword>
<evidence type="ECO:0000313" key="1">
    <source>
        <dbReference type="EMBL" id="QAA82772.1"/>
    </source>
</evidence>
<dbReference type="GO" id="GO:0016740">
    <property type="term" value="F:transferase activity"/>
    <property type="evidence" value="ECO:0007669"/>
    <property type="project" value="UniProtKB-KW"/>
</dbReference>
<dbReference type="InterPro" id="IPR029044">
    <property type="entry name" value="Nucleotide-diphossugar_trans"/>
</dbReference>
<dbReference type="PANTHER" id="PTHR36529:SF1">
    <property type="entry name" value="GLYCOSYLTRANSFERASE"/>
    <property type="match status" value="1"/>
</dbReference>
<keyword evidence="1" id="KW-0808">Transferase</keyword>
<dbReference type="KEGG" id="aev:EI546_14055"/>
<dbReference type="NCBIfam" id="TIGR04282">
    <property type="entry name" value="glyco_like_cofC"/>
    <property type="match status" value="1"/>
</dbReference>
<sequence length="232" mass="26821">MALLKPQDTNSDKEMAFDFHFPTSKKALIIFTKNPELGKVKTRLAQTVGDESALKIYEFLLKHTMEITKDLNVDKYIFYSEEIHKNDIWDSEIFRKRLQCGNDLGERMSNAFTEIFNMGYQVAIIIGSDMFDLNKQDLGTAFAILNDHNIVVGPATDGGYYLLGMKEPKPQLFKNKNWGSHTILKETLEDLKHENHILLPDRNDIDIYEDIKDQAIFDQFLPSHLKKHHDSL</sequence>
<dbReference type="RefSeq" id="WP_128251137.1">
    <property type="nucleotide sequence ID" value="NZ_CP034951.1"/>
</dbReference>
<dbReference type="OrthoDB" id="9798250at2"/>
<dbReference type="SUPFAM" id="SSF53448">
    <property type="entry name" value="Nucleotide-diphospho-sugar transferases"/>
    <property type="match status" value="1"/>
</dbReference>
<reference evidence="1 2" key="1">
    <citation type="submission" date="2019-01" db="EMBL/GenBank/DDBJ databases">
        <title>Complete genome sequencing of Aequorivita sp. H23M31.</title>
        <authorList>
            <person name="Bae J.-W."/>
        </authorList>
    </citation>
    <scope>NUCLEOTIDE SEQUENCE [LARGE SCALE GENOMIC DNA]</scope>
    <source>
        <strain evidence="1 2">H23M31</strain>
    </source>
</reference>
<dbReference type="Pfam" id="PF09837">
    <property type="entry name" value="DUF2064"/>
    <property type="match status" value="1"/>
</dbReference>
<name>A0A410G675_9FLAO</name>
<organism evidence="1 2">
    <name type="scientific">Aequorivita ciconiae</name>
    <dbReference type="NCBI Taxonomy" id="2494375"/>
    <lineage>
        <taxon>Bacteria</taxon>
        <taxon>Pseudomonadati</taxon>
        <taxon>Bacteroidota</taxon>
        <taxon>Flavobacteriia</taxon>
        <taxon>Flavobacteriales</taxon>
        <taxon>Flavobacteriaceae</taxon>
        <taxon>Aequorivita</taxon>
    </lineage>
</organism>
<dbReference type="InterPro" id="IPR018641">
    <property type="entry name" value="Trfase_1_rSAM/seldom-assoc"/>
</dbReference>
<gene>
    <name evidence="1" type="ORF">EI546_14055</name>
</gene>
<protein>
    <submittedName>
        <fullName evidence="1">Glycosyltransferase</fullName>
    </submittedName>
</protein>
<proteinExistence type="predicted"/>
<dbReference type="EMBL" id="CP034951">
    <property type="protein sequence ID" value="QAA82772.1"/>
    <property type="molecule type" value="Genomic_DNA"/>
</dbReference>
<dbReference type="Gene3D" id="3.90.550.10">
    <property type="entry name" value="Spore Coat Polysaccharide Biosynthesis Protein SpsA, Chain A"/>
    <property type="match status" value="1"/>
</dbReference>
<accession>A0A410G675</accession>
<dbReference type="AlphaFoldDB" id="A0A410G675"/>
<evidence type="ECO:0000313" key="2">
    <source>
        <dbReference type="Proteomes" id="UP000285517"/>
    </source>
</evidence>